<dbReference type="InterPro" id="IPR033470">
    <property type="entry name" value="FakA-like_C"/>
</dbReference>
<dbReference type="Pfam" id="PF02734">
    <property type="entry name" value="Dak2"/>
    <property type="match status" value="1"/>
</dbReference>
<keyword evidence="2" id="KW-0418">Kinase</keyword>
<dbReference type="RefSeq" id="WP_114191133.1">
    <property type="nucleotide sequence ID" value="NZ_CP029295.1"/>
</dbReference>
<dbReference type="SMART" id="SM01120">
    <property type="entry name" value="Dak2"/>
    <property type="match status" value="1"/>
</dbReference>
<sequence length="544" mass="59525">MIKITGKIWKEALISASNNLQNKKNAINALNVFPVPDGDTGSNMASTIASINEIKEETSKISDISKVISQNMLMSARGNSGVILSQIFKGFSIGFKNKNEATAFDVIKAFEEASKSAYTAVLKPIEGTILTVIREVAEGLQEQVTMDAGIDDIFKIAVKIARKSCDNTPKLLAVLQEVGVTDSGGEGLYAILEGIASYFDNKPITLLHDENEKITNFIGNKEVYDGKFGYCTEFIMELYKDFVLNMNALTKKLEKNGDSIVVTSDENLIKVHIHTRRPGNILNLVNSWGEFIKIKIENMTIQANQSKENAEKYSAKKDNEVVSIKKNSCALISCNTGQGMIDLAKDSGVSYVVEGGQTNNPSIQDIVDAINKVDAGTVFILPNNSNITLSAQQAATIVRNKKVIIIPTKSQAQTLGVAVRFSEDNPANTNLSEMTKAVQKIRYGEIAPSIKDTKLNGIKIKDGDYMVIVNNELYDTAKTGNEAAIKLIDNLIEKNSELITIIYGQDVSETDAKEIQDYIEINFDISVDIQAGGQSIYPYLISVE</sequence>
<dbReference type="Pfam" id="PF13684">
    <property type="entry name" value="FakA-like_C"/>
    <property type="match status" value="1"/>
</dbReference>
<keyword evidence="3" id="KW-1185">Reference proteome</keyword>
<dbReference type="SMART" id="SM01121">
    <property type="entry name" value="Dak1_2"/>
    <property type="match status" value="1"/>
</dbReference>
<gene>
    <name evidence="2" type="ORF">DA803_03010</name>
</gene>
<proteinExistence type="predicted"/>
<name>A0A2Z5IQK7_9BACT</name>
<dbReference type="KEGG" id="mpho:DA803_03010"/>
<dbReference type="InterPro" id="IPR019986">
    <property type="entry name" value="YloV-like"/>
</dbReference>
<organism evidence="2 3">
    <name type="scientific">[Mycoplasma] phocae</name>
    <dbReference type="NCBI Taxonomy" id="142651"/>
    <lineage>
        <taxon>Bacteria</taxon>
        <taxon>Bacillati</taxon>
        <taxon>Mycoplasmatota</taxon>
        <taxon>Mycoplasmoidales</taxon>
        <taxon>Metamycoplasmataceae</taxon>
        <taxon>Metamycoplasma</taxon>
    </lineage>
</organism>
<dbReference type="PANTHER" id="PTHR33434">
    <property type="entry name" value="DEGV DOMAIN-CONTAINING PROTEIN DR_1986-RELATED"/>
    <property type="match status" value="1"/>
</dbReference>
<reference evidence="2 3" key="1">
    <citation type="submission" date="2018-05" db="EMBL/GenBank/DDBJ databases">
        <title>Annotation of the Mycoplasma phocidae genome.</title>
        <authorList>
            <person name="Brown D.R."/>
            <person name="Kutish G.F."/>
            <person name="Frasca S.Jr."/>
        </authorList>
    </citation>
    <scope>NUCLEOTIDE SEQUENCE [LARGE SCALE GENOMIC DNA]</scope>
    <source>
        <strain evidence="2 3">105</strain>
    </source>
</reference>
<dbReference type="InterPro" id="IPR048394">
    <property type="entry name" value="FakA-like_M"/>
</dbReference>
<evidence type="ECO:0000313" key="3">
    <source>
        <dbReference type="Proteomes" id="UP000252477"/>
    </source>
</evidence>
<dbReference type="Proteomes" id="UP000252477">
    <property type="component" value="Chromosome"/>
</dbReference>
<dbReference type="GO" id="GO:0006071">
    <property type="term" value="P:glycerol metabolic process"/>
    <property type="evidence" value="ECO:0007669"/>
    <property type="project" value="InterPro"/>
</dbReference>
<dbReference type="SUPFAM" id="SSF101473">
    <property type="entry name" value="DhaL-like"/>
    <property type="match status" value="1"/>
</dbReference>
<evidence type="ECO:0000313" key="2">
    <source>
        <dbReference type="EMBL" id="AXE61039.1"/>
    </source>
</evidence>
<dbReference type="OrthoDB" id="9760324at2"/>
<dbReference type="NCBIfam" id="TIGR03599">
    <property type="entry name" value="YloV"/>
    <property type="match status" value="1"/>
</dbReference>
<dbReference type="PROSITE" id="PS51480">
    <property type="entry name" value="DHAL"/>
    <property type="match status" value="1"/>
</dbReference>
<protein>
    <submittedName>
        <fullName evidence="2">Dihydroxyacetone kinase</fullName>
    </submittedName>
</protein>
<dbReference type="GO" id="GO:0004371">
    <property type="term" value="F:glycerone kinase activity"/>
    <property type="evidence" value="ECO:0007669"/>
    <property type="project" value="InterPro"/>
</dbReference>
<dbReference type="Pfam" id="PF21645">
    <property type="entry name" value="FakA-like_M"/>
    <property type="match status" value="1"/>
</dbReference>
<dbReference type="PANTHER" id="PTHR33434:SF4">
    <property type="entry name" value="PHOSPHATASE PROTEIN"/>
    <property type="match status" value="1"/>
</dbReference>
<dbReference type="InterPro" id="IPR036117">
    <property type="entry name" value="DhaL_dom_sf"/>
</dbReference>
<feature type="domain" description="DhaL" evidence="1">
    <location>
        <begin position="7"/>
        <end position="197"/>
    </location>
</feature>
<dbReference type="InterPro" id="IPR050270">
    <property type="entry name" value="DegV_domain_contain"/>
</dbReference>
<dbReference type="InterPro" id="IPR004007">
    <property type="entry name" value="DhaL_dom"/>
</dbReference>
<accession>A0A2Z5IQK7</accession>
<keyword evidence="2" id="KW-0808">Transferase</keyword>
<dbReference type="Gene3D" id="1.25.40.340">
    <property type="match status" value="1"/>
</dbReference>
<dbReference type="EMBL" id="CP029295">
    <property type="protein sequence ID" value="AXE61039.1"/>
    <property type="molecule type" value="Genomic_DNA"/>
</dbReference>
<evidence type="ECO:0000259" key="1">
    <source>
        <dbReference type="PROSITE" id="PS51480"/>
    </source>
</evidence>
<dbReference type="AlphaFoldDB" id="A0A2Z5IQK7"/>